<proteinExistence type="predicted"/>
<evidence type="ECO:0000256" key="1">
    <source>
        <dbReference type="SAM" id="SignalP"/>
    </source>
</evidence>
<name>A0AAU7JHY5_9HYPH</name>
<protein>
    <recommendedName>
        <fullName evidence="3">Lipoprotein</fullName>
    </recommendedName>
</protein>
<organism evidence="2">
    <name type="scientific">Alsobacter sp. KACC 23698</name>
    <dbReference type="NCBI Taxonomy" id="3149229"/>
    <lineage>
        <taxon>Bacteria</taxon>
        <taxon>Pseudomonadati</taxon>
        <taxon>Pseudomonadota</taxon>
        <taxon>Alphaproteobacteria</taxon>
        <taxon>Hyphomicrobiales</taxon>
        <taxon>Alsobacteraceae</taxon>
        <taxon>Alsobacter</taxon>
    </lineage>
</organism>
<dbReference type="AlphaFoldDB" id="A0AAU7JHY5"/>
<dbReference type="PROSITE" id="PS51257">
    <property type="entry name" value="PROKAR_LIPOPROTEIN"/>
    <property type="match status" value="1"/>
</dbReference>
<sequence length="203" mass="20989">MFRSVPRFARFAAASAVAALLAGCNTFGGSSEPVASTPSGGSSFMNMFKYAGPTVPASMSAPEEEIDCPSVQILDGTAALKQEAGGNLRSQLSIGQTARECRAVGGQIAIKVGIEGRALLGPGGSPGSFVAPVRFVVKRGDRVVASQLQRTTVTIPQGDTQASFVMVQEGLMAPKEGGDLEIYVGFDPNGRAASPSKPRRKRG</sequence>
<accession>A0AAU7JHY5</accession>
<evidence type="ECO:0000313" key="2">
    <source>
        <dbReference type="EMBL" id="XBO39754.1"/>
    </source>
</evidence>
<dbReference type="EMBL" id="CP157484">
    <property type="protein sequence ID" value="XBO39754.1"/>
    <property type="molecule type" value="Genomic_DNA"/>
</dbReference>
<feature type="signal peptide" evidence="1">
    <location>
        <begin position="1"/>
        <end position="18"/>
    </location>
</feature>
<keyword evidence="1" id="KW-0732">Signal</keyword>
<gene>
    <name evidence="2" type="ORF">ABEG18_02925</name>
</gene>
<reference evidence="2" key="1">
    <citation type="submission" date="2024-05" db="EMBL/GenBank/DDBJ databases">
        <authorList>
            <person name="Kim S."/>
            <person name="Heo J."/>
            <person name="Choi H."/>
            <person name="Choi Y."/>
            <person name="Kwon S.-W."/>
            <person name="Kim Y."/>
        </authorList>
    </citation>
    <scope>NUCLEOTIDE SEQUENCE</scope>
    <source>
        <strain evidence="2">KACC 23698</strain>
    </source>
</reference>
<dbReference type="RefSeq" id="WP_406856602.1">
    <property type="nucleotide sequence ID" value="NZ_CP157484.1"/>
</dbReference>
<feature type="chain" id="PRO_5043873758" description="Lipoprotein" evidence="1">
    <location>
        <begin position="19"/>
        <end position="203"/>
    </location>
</feature>
<evidence type="ECO:0008006" key="3">
    <source>
        <dbReference type="Google" id="ProtNLM"/>
    </source>
</evidence>